<dbReference type="Proteomes" id="UP000199393">
    <property type="component" value="Chromosome I"/>
</dbReference>
<sequence length="104" mass="11780">MGLDTRTATRLADARLAEWRRAGYDEWRELLDDREVRHTVADDGNRYTVVSHTLDDGDGRLRMTVAVDDGGWSVFAPLVRDDIMNADGTFVASLRQPLRSTPFQ</sequence>
<evidence type="ECO:0000313" key="2">
    <source>
        <dbReference type="Proteomes" id="UP000199393"/>
    </source>
</evidence>
<gene>
    <name evidence="1" type="ORF">GA0070620_1960</name>
</gene>
<reference evidence="2" key="1">
    <citation type="submission" date="2016-06" db="EMBL/GenBank/DDBJ databases">
        <authorList>
            <person name="Varghese N."/>
        </authorList>
    </citation>
    <scope>NUCLEOTIDE SEQUENCE [LARGE SCALE GENOMIC DNA]</scope>
    <source>
        <strain evidence="2">DSM 45344</strain>
    </source>
</reference>
<proteinExistence type="predicted"/>
<organism evidence="1 2">
    <name type="scientific">Micromonospora krabiensis</name>
    <dbReference type="NCBI Taxonomy" id="307121"/>
    <lineage>
        <taxon>Bacteria</taxon>
        <taxon>Bacillati</taxon>
        <taxon>Actinomycetota</taxon>
        <taxon>Actinomycetes</taxon>
        <taxon>Micromonosporales</taxon>
        <taxon>Micromonosporaceae</taxon>
        <taxon>Micromonospora</taxon>
    </lineage>
</organism>
<accession>A0A1C3N1P8</accession>
<dbReference type="RefSeq" id="WP_377520299.1">
    <property type="nucleotide sequence ID" value="NZ_JBHRWG010000003.1"/>
</dbReference>
<protein>
    <submittedName>
        <fullName evidence="1">Uncharacterized protein</fullName>
    </submittedName>
</protein>
<name>A0A1C3N1P8_9ACTN</name>
<dbReference type="EMBL" id="LT598496">
    <property type="protein sequence ID" value="SBV26471.1"/>
    <property type="molecule type" value="Genomic_DNA"/>
</dbReference>
<evidence type="ECO:0000313" key="1">
    <source>
        <dbReference type="EMBL" id="SBV26471.1"/>
    </source>
</evidence>
<dbReference type="AlphaFoldDB" id="A0A1C3N1P8"/>
<keyword evidence="2" id="KW-1185">Reference proteome</keyword>